<comment type="caution">
    <text evidence="6">The sequence shown here is derived from an EMBL/GenBank/DDBJ whole genome shotgun (WGS) entry which is preliminary data.</text>
</comment>
<sequence>MKTEVTAVFDLGKTNKKFLLYDEALQPVYKSSVQLPGAVDEDLYPCEDYVLLKDWMLSTFAEAVHHAKYRIKGVNFSAYGATLVHLNRAGEPIAPIYNYLKPYDPALQHGLYERYGGRSAFSSQTASPPLGHLNSGLTLYWLQQQHPDVYRQIHNSLHLPEFCSFLFSEERYSGITSVGCHTHLWDFTRLEYHRWAAAEGLLEKLAPLAAARSAAQRVFNGVPVLVGRGLHDSSAALIPHLKREERPFLLLSTGTWCITLNPFSQEPLTDTELDADCLCYLSYEGAPVRAARYFAGKIHEDMVNGLCKEYGKSPAYFYDLPFDEGLGLIAEEAYDLHESISYYHQPNAAQAYHHFMYSLVRHLLPSIQLAKGRTPVRRLIVEGGFCRNKIFMTLLRRFCPQMEVLTSGDEEASALGAAMLTQELYQEHALVMA</sequence>
<reference evidence="7" key="1">
    <citation type="journal article" date="2019" name="Int. J. Syst. Evol. Microbiol.">
        <title>The Global Catalogue of Microorganisms (GCM) 10K type strain sequencing project: providing services to taxonomists for standard genome sequencing and annotation.</title>
        <authorList>
            <consortium name="The Broad Institute Genomics Platform"/>
            <consortium name="The Broad Institute Genome Sequencing Center for Infectious Disease"/>
            <person name="Wu L."/>
            <person name="Ma J."/>
        </authorList>
    </citation>
    <scope>NUCLEOTIDE SEQUENCE [LARGE SCALE GENOMIC DNA]</scope>
    <source>
        <strain evidence="7">JCM 17919</strain>
    </source>
</reference>
<feature type="domain" description="Carbohydrate kinase FGGY N-terminal" evidence="4">
    <location>
        <begin position="8"/>
        <end position="195"/>
    </location>
</feature>
<evidence type="ECO:0000256" key="1">
    <source>
        <dbReference type="ARBA" id="ARBA00009156"/>
    </source>
</evidence>
<organism evidence="6 7">
    <name type="scientific">Flaviaesturariibacter amylovorans</name>
    <dbReference type="NCBI Taxonomy" id="1084520"/>
    <lineage>
        <taxon>Bacteria</taxon>
        <taxon>Pseudomonadati</taxon>
        <taxon>Bacteroidota</taxon>
        <taxon>Chitinophagia</taxon>
        <taxon>Chitinophagales</taxon>
        <taxon>Chitinophagaceae</taxon>
        <taxon>Flaviaestuariibacter</taxon>
    </lineage>
</organism>
<evidence type="ECO:0000313" key="7">
    <source>
        <dbReference type="Proteomes" id="UP001501725"/>
    </source>
</evidence>
<evidence type="ECO:0000256" key="2">
    <source>
        <dbReference type="ARBA" id="ARBA00022679"/>
    </source>
</evidence>
<dbReference type="InterPro" id="IPR043129">
    <property type="entry name" value="ATPase_NBD"/>
</dbReference>
<dbReference type="PANTHER" id="PTHR10196">
    <property type="entry name" value="SUGAR KINASE"/>
    <property type="match status" value="1"/>
</dbReference>
<evidence type="ECO:0000313" key="6">
    <source>
        <dbReference type="EMBL" id="GAA4335130.1"/>
    </source>
</evidence>
<comment type="similarity">
    <text evidence="1">Belongs to the FGGY kinase family.</text>
</comment>
<feature type="domain" description="Carbohydrate kinase FGGY C-terminal" evidence="5">
    <location>
        <begin position="246"/>
        <end position="306"/>
    </location>
</feature>
<dbReference type="GO" id="GO:0016301">
    <property type="term" value="F:kinase activity"/>
    <property type="evidence" value="ECO:0007669"/>
    <property type="project" value="UniProtKB-KW"/>
</dbReference>
<evidence type="ECO:0000259" key="4">
    <source>
        <dbReference type="Pfam" id="PF00370"/>
    </source>
</evidence>
<gene>
    <name evidence="6" type="ORF">GCM10023184_29720</name>
</gene>
<proteinExistence type="inferred from homology"/>
<dbReference type="PANTHER" id="PTHR10196:SF57">
    <property type="entry name" value="XYLULOSE KINASE"/>
    <property type="match status" value="1"/>
</dbReference>
<protein>
    <submittedName>
        <fullName evidence="6">FGGY-family carbohydrate kinase</fullName>
    </submittedName>
</protein>
<name>A0ABP8H6Q3_9BACT</name>
<evidence type="ECO:0000259" key="5">
    <source>
        <dbReference type="Pfam" id="PF21546"/>
    </source>
</evidence>
<dbReference type="InterPro" id="IPR018484">
    <property type="entry name" value="FGGY_N"/>
</dbReference>
<accession>A0ABP8H6Q3</accession>
<dbReference type="RefSeq" id="WP_345256538.1">
    <property type="nucleotide sequence ID" value="NZ_BAABGY010000008.1"/>
</dbReference>
<dbReference type="Gene3D" id="3.30.420.40">
    <property type="match status" value="2"/>
</dbReference>
<evidence type="ECO:0000256" key="3">
    <source>
        <dbReference type="ARBA" id="ARBA00022777"/>
    </source>
</evidence>
<keyword evidence="7" id="KW-1185">Reference proteome</keyword>
<keyword evidence="3 6" id="KW-0418">Kinase</keyword>
<dbReference type="Pfam" id="PF00370">
    <property type="entry name" value="FGGY_N"/>
    <property type="match status" value="1"/>
</dbReference>
<dbReference type="SUPFAM" id="SSF53067">
    <property type="entry name" value="Actin-like ATPase domain"/>
    <property type="match status" value="2"/>
</dbReference>
<keyword evidence="2" id="KW-0808">Transferase</keyword>
<dbReference type="Pfam" id="PF21546">
    <property type="entry name" value="FGGY_C_2"/>
    <property type="match status" value="1"/>
</dbReference>
<dbReference type="InterPro" id="IPR049382">
    <property type="entry name" value="FGGY_C_2"/>
</dbReference>
<dbReference type="EMBL" id="BAABGY010000008">
    <property type="protein sequence ID" value="GAA4335130.1"/>
    <property type="molecule type" value="Genomic_DNA"/>
</dbReference>
<dbReference type="Proteomes" id="UP001501725">
    <property type="component" value="Unassembled WGS sequence"/>
</dbReference>